<accession>A0A2P2PCA6</accession>
<dbReference type="AlphaFoldDB" id="A0A2P2PCA6"/>
<organism evidence="1">
    <name type="scientific">Rhizophora mucronata</name>
    <name type="common">Asiatic mangrove</name>
    <dbReference type="NCBI Taxonomy" id="61149"/>
    <lineage>
        <taxon>Eukaryota</taxon>
        <taxon>Viridiplantae</taxon>
        <taxon>Streptophyta</taxon>
        <taxon>Embryophyta</taxon>
        <taxon>Tracheophyta</taxon>
        <taxon>Spermatophyta</taxon>
        <taxon>Magnoliopsida</taxon>
        <taxon>eudicotyledons</taxon>
        <taxon>Gunneridae</taxon>
        <taxon>Pentapetalae</taxon>
        <taxon>rosids</taxon>
        <taxon>fabids</taxon>
        <taxon>Malpighiales</taxon>
        <taxon>Rhizophoraceae</taxon>
        <taxon>Rhizophora</taxon>
    </lineage>
</organism>
<protein>
    <submittedName>
        <fullName evidence="1">Uncharacterized protein</fullName>
    </submittedName>
</protein>
<dbReference type="EMBL" id="GGEC01071829">
    <property type="protein sequence ID" value="MBX52313.1"/>
    <property type="molecule type" value="Transcribed_RNA"/>
</dbReference>
<reference evidence="1" key="1">
    <citation type="submission" date="2018-02" db="EMBL/GenBank/DDBJ databases">
        <title>Rhizophora mucronata_Transcriptome.</title>
        <authorList>
            <person name="Meera S.P."/>
            <person name="Sreeshan A."/>
            <person name="Augustine A."/>
        </authorList>
    </citation>
    <scope>NUCLEOTIDE SEQUENCE</scope>
    <source>
        <tissue evidence="1">Leaf</tissue>
    </source>
</reference>
<sequence>MSLCYLSFPLSLFCSLCVCMFFLFFCEGGGCMCLPLKICL</sequence>
<proteinExistence type="predicted"/>
<name>A0A2P2PCA6_RHIMU</name>
<evidence type="ECO:0000313" key="1">
    <source>
        <dbReference type="EMBL" id="MBX52313.1"/>
    </source>
</evidence>